<evidence type="ECO:0000313" key="3">
    <source>
        <dbReference type="Proteomes" id="UP001139157"/>
    </source>
</evidence>
<protein>
    <recommendedName>
        <fullName evidence="4">LppU protein</fullName>
    </recommendedName>
</protein>
<dbReference type="EMBL" id="JAMRXG010000002">
    <property type="protein sequence ID" value="MCM6772618.1"/>
    <property type="molecule type" value="Genomic_DNA"/>
</dbReference>
<dbReference type="PROSITE" id="PS51257">
    <property type="entry name" value="PROKAR_LIPOPROTEIN"/>
    <property type="match status" value="1"/>
</dbReference>
<feature type="compositionally biased region" description="Low complexity" evidence="1">
    <location>
        <begin position="45"/>
        <end position="59"/>
    </location>
</feature>
<dbReference type="Proteomes" id="UP001139157">
    <property type="component" value="Unassembled WGS sequence"/>
</dbReference>
<keyword evidence="3" id="KW-1185">Reference proteome</keyword>
<feature type="region of interest" description="Disordered" evidence="1">
    <location>
        <begin position="37"/>
        <end position="75"/>
    </location>
</feature>
<reference evidence="2" key="1">
    <citation type="submission" date="2022-06" db="EMBL/GenBank/DDBJ databases">
        <title>Novel species in genus nocardia.</title>
        <authorList>
            <person name="Li F."/>
        </authorList>
    </citation>
    <scope>NUCLEOTIDE SEQUENCE</scope>
    <source>
        <strain evidence="2">CDC141</strain>
    </source>
</reference>
<dbReference type="RefSeq" id="WP_251909555.1">
    <property type="nucleotide sequence ID" value="NZ_JAMRXG010000002.1"/>
</dbReference>
<organism evidence="2 3">
    <name type="scientific">Nocardia pulmonis</name>
    <dbReference type="NCBI Taxonomy" id="2951408"/>
    <lineage>
        <taxon>Bacteria</taxon>
        <taxon>Bacillati</taxon>
        <taxon>Actinomycetota</taxon>
        <taxon>Actinomycetes</taxon>
        <taxon>Mycobacteriales</taxon>
        <taxon>Nocardiaceae</taxon>
        <taxon>Nocardia</taxon>
    </lineage>
</organism>
<sequence length="207" mass="20944">MARRRVQAGITLAGCVVAAALAFACLFGAVLSFGGDGGGQAESPATTTRSARATTAVALPEPPPPPAAPMMLNKGADQGHPAVEVAVGDCVALDESAIEKTACAAGSGYRVADRTPAQAQCPGDADRTYSRSLPGGAREQLCLDINWVVGSCVDLAGAAPRAVDCAAPGRVRVLDIRAGTTDVNTCSAADRGVVYGQRNFVVCVSTR</sequence>
<accession>A0A9X2E6W7</accession>
<proteinExistence type="predicted"/>
<dbReference type="AlphaFoldDB" id="A0A9X2E6W7"/>
<gene>
    <name evidence="2" type="ORF">NDR86_03905</name>
</gene>
<comment type="caution">
    <text evidence="2">The sequence shown here is derived from an EMBL/GenBank/DDBJ whole genome shotgun (WGS) entry which is preliminary data.</text>
</comment>
<name>A0A9X2E6W7_9NOCA</name>
<evidence type="ECO:0000256" key="1">
    <source>
        <dbReference type="SAM" id="MobiDB-lite"/>
    </source>
</evidence>
<evidence type="ECO:0000313" key="2">
    <source>
        <dbReference type="EMBL" id="MCM6772618.1"/>
    </source>
</evidence>
<evidence type="ECO:0008006" key="4">
    <source>
        <dbReference type="Google" id="ProtNLM"/>
    </source>
</evidence>